<gene>
    <name evidence="1" type="ORF">QJS35_20205</name>
</gene>
<proteinExistence type="predicted"/>
<organism evidence="1 2">
    <name type="scientific">Cohnella silvisoli</name>
    <dbReference type="NCBI Taxonomy" id="2873699"/>
    <lineage>
        <taxon>Bacteria</taxon>
        <taxon>Bacillati</taxon>
        <taxon>Bacillota</taxon>
        <taxon>Bacilli</taxon>
        <taxon>Bacillales</taxon>
        <taxon>Paenibacillaceae</taxon>
        <taxon>Cohnella</taxon>
    </lineage>
</organism>
<dbReference type="Proteomes" id="UP001493487">
    <property type="component" value="Unassembled WGS sequence"/>
</dbReference>
<sequence length="67" mass="7446">MKVQWHLPDHSISETDVPDIEQLLFILRLVGEVTLKGQPYQVDSSKLIVDEDKLSVAVTLSLVSSPS</sequence>
<keyword evidence="2" id="KW-1185">Reference proteome</keyword>
<reference evidence="1 2" key="1">
    <citation type="journal article" date="2023" name="Genome Announc.">
        <title>Pan-Genome Analyses of the Genus Cohnella and Proposal of the Novel Species Cohnella silvisoli sp. nov., Isolated from Forest Soil.</title>
        <authorList>
            <person name="Wang C."/>
            <person name="Mao L."/>
            <person name="Bao G."/>
            <person name="Zhu H."/>
        </authorList>
    </citation>
    <scope>NUCLEOTIDE SEQUENCE [LARGE SCALE GENOMIC DNA]</scope>
    <source>
        <strain evidence="1 2">NL03-T5-1</strain>
    </source>
</reference>
<name>A0ABV1KXK5_9BACL</name>
<evidence type="ECO:0000313" key="1">
    <source>
        <dbReference type="EMBL" id="MEQ4484711.1"/>
    </source>
</evidence>
<dbReference type="EMBL" id="JASKHM010000012">
    <property type="protein sequence ID" value="MEQ4484711.1"/>
    <property type="molecule type" value="Genomic_DNA"/>
</dbReference>
<accession>A0ABV1KXK5</accession>
<evidence type="ECO:0000313" key="2">
    <source>
        <dbReference type="Proteomes" id="UP001493487"/>
    </source>
</evidence>
<dbReference type="RefSeq" id="WP_232187091.1">
    <property type="nucleotide sequence ID" value="NZ_JAIOAP010000011.1"/>
</dbReference>
<comment type="caution">
    <text evidence="1">The sequence shown here is derived from an EMBL/GenBank/DDBJ whole genome shotgun (WGS) entry which is preliminary data.</text>
</comment>
<protein>
    <submittedName>
        <fullName evidence="1">Uncharacterized protein</fullName>
    </submittedName>
</protein>